<evidence type="ECO:0000313" key="2">
    <source>
        <dbReference type="Proteomes" id="UP001595887"/>
    </source>
</evidence>
<sequence>MSILDGLLSQVSSNVDIKGLAAKVGLDPAQVEGAVASLAKSHSAPGDTVAAASAETGLDSGKVSEIMEQMGGEGVLGKISTMMQGDDSILGKIGGFLDRDGDGNPLNDITSMASGLFGKK</sequence>
<keyword evidence="2" id="KW-1185">Reference proteome</keyword>
<reference evidence="2" key="1">
    <citation type="journal article" date="2019" name="Int. J. Syst. Evol. Microbiol.">
        <title>The Global Catalogue of Microorganisms (GCM) 10K type strain sequencing project: providing services to taxonomists for standard genome sequencing and annotation.</title>
        <authorList>
            <consortium name="The Broad Institute Genomics Platform"/>
            <consortium name="The Broad Institute Genome Sequencing Center for Infectious Disease"/>
            <person name="Wu L."/>
            <person name="Ma J."/>
        </authorList>
    </citation>
    <scope>NUCLEOTIDE SEQUENCE [LARGE SCALE GENOMIC DNA]</scope>
    <source>
        <strain evidence="2">CECT 8531</strain>
    </source>
</reference>
<evidence type="ECO:0008006" key="3">
    <source>
        <dbReference type="Google" id="ProtNLM"/>
    </source>
</evidence>
<organism evidence="1 2">
    <name type="scientific">Sphingorhabdus arenilitoris</name>
    <dbReference type="NCBI Taxonomy" id="1490041"/>
    <lineage>
        <taxon>Bacteria</taxon>
        <taxon>Pseudomonadati</taxon>
        <taxon>Pseudomonadota</taxon>
        <taxon>Alphaproteobacteria</taxon>
        <taxon>Sphingomonadales</taxon>
        <taxon>Sphingomonadaceae</taxon>
        <taxon>Sphingorhabdus</taxon>
    </lineage>
</organism>
<dbReference type="EMBL" id="JBHSDH010000013">
    <property type="protein sequence ID" value="MFC4291906.1"/>
    <property type="molecule type" value="Genomic_DNA"/>
</dbReference>
<proteinExistence type="predicted"/>
<accession>A0ABV8REY3</accession>
<dbReference type="RefSeq" id="WP_381422157.1">
    <property type="nucleotide sequence ID" value="NZ_JBHSDH010000013.1"/>
</dbReference>
<comment type="caution">
    <text evidence="1">The sequence shown here is derived from an EMBL/GenBank/DDBJ whole genome shotgun (WGS) entry which is preliminary data.</text>
</comment>
<name>A0ABV8REY3_9SPHN</name>
<dbReference type="Proteomes" id="UP001595887">
    <property type="component" value="Unassembled WGS sequence"/>
</dbReference>
<protein>
    <recommendedName>
        <fullName evidence="3">DUF937 domain-containing protein</fullName>
    </recommendedName>
</protein>
<evidence type="ECO:0000313" key="1">
    <source>
        <dbReference type="EMBL" id="MFC4291906.1"/>
    </source>
</evidence>
<gene>
    <name evidence="1" type="ORF">ACFOWX_05700</name>
</gene>